<reference evidence="3" key="1">
    <citation type="journal article" date="2014" name="Front. Microbiol.">
        <title>High frequency of phylogenetically diverse reductive dehalogenase-homologous genes in deep subseafloor sedimentary metagenomes.</title>
        <authorList>
            <person name="Kawai M."/>
            <person name="Futagami T."/>
            <person name="Toyoda A."/>
            <person name="Takaki Y."/>
            <person name="Nishi S."/>
            <person name="Hori S."/>
            <person name="Arai W."/>
            <person name="Tsubouchi T."/>
            <person name="Morono Y."/>
            <person name="Uchiyama I."/>
            <person name="Ito T."/>
            <person name="Fujiyama A."/>
            <person name="Inagaki F."/>
            <person name="Takami H."/>
        </authorList>
    </citation>
    <scope>NUCLEOTIDE SEQUENCE</scope>
    <source>
        <strain evidence="3">Expedition CK06-06</strain>
    </source>
</reference>
<gene>
    <name evidence="3" type="ORF">S03H2_64613</name>
</gene>
<dbReference type="SUPFAM" id="SSF53756">
    <property type="entry name" value="UDP-Glycosyltransferase/glycogen phosphorylase"/>
    <property type="match status" value="1"/>
</dbReference>
<sequence length="141" mass="16112">NLKCLIVGEGIIKEKLVDLVEKYNIKEKVEFLGFVDDDRLLDLYANCLCVFFAPLDEDYGFITIEAFNSEKPVITLSDSGGVLEFVKHEKNGFISKEDPREIAKIFDYLYENKSIAKKLGAEGKKTVEFITWDYVIDNLLS</sequence>
<proteinExistence type="predicted"/>
<feature type="domain" description="Glycosyl transferase family 1" evidence="2">
    <location>
        <begin position="1"/>
        <end position="125"/>
    </location>
</feature>
<evidence type="ECO:0000259" key="2">
    <source>
        <dbReference type="Pfam" id="PF00534"/>
    </source>
</evidence>
<name>X1JP42_9ZZZZ</name>
<evidence type="ECO:0000256" key="1">
    <source>
        <dbReference type="ARBA" id="ARBA00022679"/>
    </source>
</evidence>
<dbReference type="PANTHER" id="PTHR45918:SF1">
    <property type="entry name" value="ALPHA-1,3_1,6-MANNOSYLTRANSFERASE ALG2"/>
    <property type="match status" value="1"/>
</dbReference>
<comment type="caution">
    <text evidence="3">The sequence shown here is derived from an EMBL/GenBank/DDBJ whole genome shotgun (WGS) entry which is preliminary data.</text>
</comment>
<dbReference type="GO" id="GO:0004378">
    <property type="term" value="F:GDP-Man:Man(1)GlcNAc(2)-PP-Dol alpha-1,3-mannosyltransferase activity"/>
    <property type="evidence" value="ECO:0007669"/>
    <property type="project" value="InterPro"/>
</dbReference>
<dbReference type="Pfam" id="PF00534">
    <property type="entry name" value="Glycos_transf_1"/>
    <property type="match status" value="1"/>
</dbReference>
<dbReference type="InterPro" id="IPR027054">
    <property type="entry name" value="ALG2"/>
</dbReference>
<dbReference type="PANTHER" id="PTHR45918">
    <property type="entry name" value="ALPHA-1,3/1,6-MANNOSYLTRANSFERASE ALG2"/>
    <property type="match status" value="1"/>
</dbReference>
<organism evidence="3">
    <name type="scientific">marine sediment metagenome</name>
    <dbReference type="NCBI Taxonomy" id="412755"/>
    <lineage>
        <taxon>unclassified sequences</taxon>
        <taxon>metagenomes</taxon>
        <taxon>ecological metagenomes</taxon>
    </lineage>
</organism>
<evidence type="ECO:0000313" key="3">
    <source>
        <dbReference type="EMBL" id="GAH80034.1"/>
    </source>
</evidence>
<dbReference type="Gene3D" id="3.40.50.2000">
    <property type="entry name" value="Glycogen Phosphorylase B"/>
    <property type="match status" value="1"/>
</dbReference>
<dbReference type="CDD" id="cd03801">
    <property type="entry name" value="GT4_PimA-like"/>
    <property type="match status" value="1"/>
</dbReference>
<accession>X1JP42</accession>
<dbReference type="AlphaFoldDB" id="X1JP42"/>
<dbReference type="InterPro" id="IPR001296">
    <property type="entry name" value="Glyco_trans_1"/>
</dbReference>
<protein>
    <recommendedName>
        <fullName evidence="2">Glycosyl transferase family 1 domain-containing protein</fullName>
    </recommendedName>
</protein>
<keyword evidence="1" id="KW-0808">Transferase</keyword>
<feature type="non-terminal residue" evidence="3">
    <location>
        <position position="1"/>
    </location>
</feature>
<dbReference type="EMBL" id="BARU01041993">
    <property type="protein sequence ID" value="GAH80034.1"/>
    <property type="molecule type" value="Genomic_DNA"/>
</dbReference>